<feature type="transmembrane region" description="Helical" evidence="1">
    <location>
        <begin position="6"/>
        <end position="27"/>
    </location>
</feature>
<accession>W7FEY8</accession>
<protein>
    <submittedName>
        <fullName evidence="2">Uncharacterized protein</fullName>
    </submittedName>
</protein>
<reference evidence="2" key="1">
    <citation type="submission" date="2013-02" db="EMBL/GenBank/DDBJ databases">
        <title>The Genome Sequence of Plasmodium falciparum Santa Lucia.</title>
        <authorList>
            <consortium name="The Broad Institute Genome Sequencing Platform"/>
            <consortium name="The Broad Institute Genome Sequencing Center for Infectious Disease"/>
            <person name="Neafsey D."/>
            <person name="Cheeseman I."/>
            <person name="Volkman S."/>
            <person name="Adams J."/>
            <person name="Walker B."/>
            <person name="Young S.K."/>
            <person name="Zeng Q."/>
            <person name="Gargeya S."/>
            <person name="Fitzgerald M."/>
            <person name="Haas B."/>
            <person name="Abouelleil A."/>
            <person name="Alvarado L."/>
            <person name="Arachchi H.M."/>
            <person name="Berlin A.M."/>
            <person name="Chapman S.B."/>
            <person name="Dewar J."/>
            <person name="Goldberg J."/>
            <person name="Griggs A."/>
            <person name="Gujja S."/>
            <person name="Hansen M."/>
            <person name="Howarth C."/>
            <person name="Imamovic A."/>
            <person name="Larimer J."/>
            <person name="McCowan C."/>
            <person name="Murphy C."/>
            <person name="Neiman D."/>
            <person name="Pearson M."/>
            <person name="Priest M."/>
            <person name="Roberts A."/>
            <person name="Saif S."/>
            <person name="Shea T."/>
            <person name="Sisk P."/>
            <person name="Sykes S."/>
            <person name="Wortman J."/>
            <person name="Nusbaum C."/>
            <person name="Birren B."/>
        </authorList>
    </citation>
    <scope>NUCLEOTIDE SEQUENCE [LARGE SCALE GENOMIC DNA]</scope>
    <source>
        <strain evidence="2">Santa Lucia</strain>
    </source>
</reference>
<keyword evidence="1" id="KW-0472">Membrane</keyword>
<evidence type="ECO:0000313" key="2">
    <source>
        <dbReference type="EMBL" id="EUT82526.1"/>
    </source>
</evidence>
<organism evidence="2">
    <name type="scientific">Plasmodium falciparum Santa Lucia</name>
    <dbReference type="NCBI Taxonomy" id="478859"/>
    <lineage>
        <taxon>Eukaryota</taxon>
        <taxon>Sar</taxon>
        <taxon>Alveolata</taxon>
        <taxon>Apicomplexa</taxon>
        <taxon>Aconoidasida</taxon>
        <taxon>Haemosporida</taxon>
        <taxon>Plasmodiidae</taxon>
        <taxon>Plasmodium</taxon>
        <taxon>Plasmodium (Laverania)</taxon>
    </lineage>
</organism>
<dbReference type="Proteomes" id="UP000030666">
    <property type="component" value="Unassembled WGS sequence"/>
</dbReference>
<evidence type="ECO:0000256" key="1">
    <source>
        <dbReference type="SAM" id="Phobius"/>
    </source>
</evidence>
<dbReference type="AlphaFoldDB" id="W7FEY8"/>
<keyword evidence="1" id="KW-1133">Transmembrane helix</keyword>
<gene>
    <name evidence="2" type="ORF">PFAG_03901</name>
</gene>
<proteinExistence type="predicted"/>
<dbReference type="EMBL" id="KE123505">
    <property type="protein sequence ID" value="EUT82526.1"/>
    <property type="molecule type" value="Genomic_DNA"/>
</dbReference>
<name>W7FEY8_PLAFA</name>
<sequence length="49" mass="5948">MIIFMITYMIIIMIIFMITYMIIIMIIKEKILNHTICVSFDSCMLRRVE</sequence>
<keyword evidence="1" id="KW-0812">Transmembrane</keyword>